<evidence type="ECO:0000256" key="5">
    <source>
        <dbReference type="ARBA" id="ARBA00022692"/>
    </source>
</evidence>
<dbReference type="GO" id="GO:0009279">
    <property type="term" value="C:cell outer membrane"/>
    <property type="evidence" value="ECO:0007669"/>
    <property type="project" value="UniProtKB-SubCell"/>
</dbReference>
<reference evidence="13 14" key="1">
    <citation type="submission" date="2019-11" db="EMBL/GenBank/DDBJ databases">
        <authorList>
            <person name="Zheng R.K."/>
            <person name="Sun C.M."/>
        </authorList>
    </citation>
    <scope>NUCLEOTIDE SEQUENCE [LARGE SCALE GENOMIC DNA]</scope>
    <source>
        <strain evidence="13 14">WC007</strain>
    </source>
</reference>
<evidence type="ECO:0000256" key="11">
    <source>
        <dbReference type="RuleBase" id="RU003357"/>
    </source>
</evidence>
<keyword evidence="6" id="KW-0408">Iron</keyword>
<dbReference type="InterPro" id="IPR011662">
    <property type="entry name" value="Secretin/TonB_short_N"/>
</dbReference>
<keyword evidence="7 11" id="KW-0798">TonB box</keyword>
<dbReference type="SUPFAM" id="SSF49464">
    <property type="entry name" value="Carboxypeptidase regulatory domain-like"/>
    <property type="match status" value="1"/>
</dbReference>
<evidence type="ECO:0000256" key="10">
    <source>
        <dbReference type="PROSITE-ProRule" id="PRU01360"/>
    </source>
</evidence>
<dbReference type="AlphaFoldDB" id="A0A6I6JPW7"/>
<evidence type="ECO:0000256" key="9">
    <source>
        <dbReference type="ARBA" id="ARBA00023237"/>
    </source>
</evidence>
<dbReference type="Gene3D" id="2.170.130.10">
    <property type="entry name" value="TonB-dependent receptor, plug domain"/>
    <property type="match status" value="1"/>
</dbReference>
<proteinExistence type="inferred from homology"/>
<keyword evidence="4" id="KW-0410">Iron transport</keyword>
<sequence length="1091" mass="119905">MKLTVLTILLTVLGTWAKDSYSQSARISLDLENTSIEEVLNKIEEESEFRFFYNATINVDKKVSAKFENRSITVILDEILNEAGIDYKVIGRQITLFPSEPKTQTTFQQTSLSGKVTDSEGVPLPGVTVIFKGTTNGTVTNPDGQYTLSSIPENAILLFSFVGMKTQEIPVGNQTNINVVMQEDAIGIGEVVAIGYGTQKKADLTGAVANMKAEDLNIESNTNIVRALQGKIAGVEIVSTGGDPGNSSSVMIRGVGTFNNNTPLYIVDGMYMDNINFLNPNDIESIDVLKDASSAAIYGSRAANGVIIVTTKSGSDTSGTPTFTASANLGFQDATKKIDVLNADEWINISTISREAAGYSALDMALNPQADVDWQDELMRTGLMQNYNLSAQGGSKNFKYYVGGGYTNQDGIIINTDYERMNIQVKTEFKKGIVTIGENLLVSYEQTSPVTRSVTRAGGIVGAMLNSIPTYSIYNEDNDGGYNGPWGDAITWANPLGIINLQRAERENTKTYVNTYMMVDLPFNFQYKLNVNADLRGNYNYNFTPHYEMGLVSSAYNQMTESRGQTKNTLVENLLTFDKTFGDHKLTVLGGYTFQQSKYRLVSAGGSYMADGITVVDAATETNGGSNETVTALTSILGRVFYSYKNKYLLSATIRRDGSSKFLKNKRYGNFPSFSLGWNISEENFLKDFKPLYQLKLRAGYGVLGNQEVGNYLYSSDVTSNINYLIDGTTMWNGSFPKIFASPSIKWENTEMTNIGLDVAFFNNQLTGTVEYYVKNTTDILLNVPIPISTGAGNDPLKNAGQIRNKGLEIMAGWNDFVSEDLSYSLNFVASTVNNEVVKMGTGDQVIWSGTPNQSGANTTKSLQGYPIGGFWLIETDGLFQSQAEVDAHSKDGVLIQPNAKPGDIRFKDANGDGKINDDDRVYKGSPFPEFTLGFNGSVNWKNFDLSLGLQSSFGAKIYNSMRPDLEDVSKGTNYSSATLNAWSEDNTNTSFPRLIWGDPNQNARTDSDRFLESGDYLRITNLQFGYNIPQSIVPYFETARIYVNADNLYTFTNYSGFTPDVNSSSALERGVDRYSYPLPRTITIGVNVSF</sequence>
<dbReference type="InterPro" id="IPR008969">
    <property type="entry name" value="CarboxyPept-like_regulatory"/>
</dbReference>
<dbReference type="InterPro" id="IPR000531">
    <property type="entry name" value="Beta-barrel_TonB"/>
</dbReference>
<name>A0A6I6JPW7_9BACT</name>
<evidence type="ECO:0000313" key="13">
    <source>
        <dbReference type="EMBL" id="QGY45015.1"/>
    </source>
</evidence>
<dbReference type="InterPro" id="IPR036942">
    <property type="entry name" value="Beta-barrel_TonB_sf"/>
</dbReference>
<evidence type="ECO:0000256" key="1">
    <source>
        <dbReference type="ARBA" id="ARBA00004571"/>
    </source>
</evidence>
<comment type="similarity">
    <text evidence="10 11">Belongs to the TonB-dependent receptor family.</text>
</comment>
<keyword evidence="5 10" id="KW-0812">Transmembrane</keyword>
<dbReference type="NCBIfam" id="TIGR04056">
    <property type="entry name" value="OMP_RagA_SusC"/>
    <property type="match status" value="1"/>
</dbReference>
<dbReference type="FunFam" id="2.60.40.1120:FF:000003">
    <property type="entry name" value="Outer membrane protein Omp121"/>
    <property type="match status" value="1"/>
</dbReference>
<keyword evidence="9 10" id="KW-0998">Cell outer membrane</keyword>
<evidence type="ECO:0000313" key="14">
    <source>
        <dbReference type="Proteomes" id="UP000428260"/>
    </source>
</evidence>
<keyword evidence="14" id="KW-1185">Reference proteome</keyword>
<dbReference type="NCBIfam" id="TIGR04057">
    <property type="entry name" value="SusC_RagA_signa"/>
    <property type="match status" value="1"/>
</dbReference>
<dbReference type="SUPFAM" id="SSF56935">
    <property type="entry name" value="Porins"/>
    <property type="match status" value="1"/>
</dbReference>
<feature type="domain" description="Secretin/TonB short N-terminal" evidence="12">
    <location>
        <begin position="49"/>
        <end position="99"/>
    </location>
</feature>
<dbReference type="Proteomes" id="UP000428260">
    <property type="component" value="Chromosome"/>
</dbReference>
<dbReference type="SMART" id="SM00965">
    <property type="entry name" value="STN"/>
    <property type="match status" value="1"/>
</dbReference>
<dbReference type="InterPro" id="IPR023996">
    <property type="entry name" value="TonB-dep_OMP_SusC/RagA"/>
</dbReference>
<dbReference type="InterPro" id="IPR039426">
    <property type="entry name" value="TonB-dep_rcpt-like"/>
</dbReference>
<dbReference type="KEGG" id="mcos:GM418_15435"/>
<dbReference type="Gene3D" id="2.60.40.1120">
    <property type="entry name" value="Carboxypeptidase-like, regulatory domain"/>
    <property type="match status" value="1"/>
</dbReference>
<keyword evidence="8 10" id="KW-0472">Membrane</keyword>
<dbReference type="GO" id="GO:0006826">
    <property type="term" value="P:iron ion transport"/>
    <property type="evidence" value="ECO:0007669"/>
    <property type="project" value="UniProtKB-KW"/>
</dbReference>
<organism evidence="13 14">
    <name type="scientific">Maribellus comscasis</name>
    <dbReference type="NCBI Taxonomy" id="2681766"/>
    <lineage>
        <taxon>Bacteria</taxon>
        <taxon>Pseudomonadati</taxon>
        <taxon>Bacteroidota</taxon>
        <taxon>Bacteroidia</taxon>
        <taxon>Marinilabiliales</taxon>
        <taxon>Prolixibacteraceae</taxon>
        <taxon>Maribellus</taxon>
    </lineage>
</organism>
<comment type="subcellular location">
    <subcellularLocation>
        <location evidence="1 10">Cell outer membrane</location>
        <topology evidence="1 10">Multi-pass membrane protein</topology>
    </subcellularLocation>
</comment>
<protein>
    <submittedName>
        <fullName evidence="13">SusC/RagA family TonB-linked outer membrane protein</fullName>
    </submittedName>
</protein>
<dbReference type="RefSeq" id="WP_158867875.1">
    <property type="nucleotide sequence ID" value="NZ_CP046401.1"/>
</dbReference>
<keyword evidence="3 10" id="KW-1134">Transmembrane beta strand</keyword>
<evidence type="ECO:0000256" key="6">
    <source>
        <dbReference type="ARBA" id="ARBA00023004"/>
    </source>
</evidence>
<dbReference type="PROSITE" id="PS52016">
    <property type="entry name" value="TONB_DEPENDENT_REC_3"/>
    <property type="match status" value="1"/>
</dbReference>
<keyword evidence="2 10" id="KW-0813">Transport</keyword>
<dbReference type="InterPro" id="IPR037066">
    <property type="entry name" value="Plug_dom_sf"/>
</dbReference>
<dbReference type="InterPro" id="IPR012910">
    <property type="entry name" value="Plug_dom"/>
</dbReference>
<evidence type="ECO:0000256" key="8">
    <source>
        <dbReference type="ARBA" id="ARBA00023136"/>
    </source>
</evidence>
<evidence type="ECO:0000256" key="2">
    <source>
        <dbReference type="ARBA" id="ARBA00022448"/>
    </source>
</evidence>
<dbReference type="Pfam" id="PF00593">
    <property type="entry name" value="TonB_dep_Rec_b-barrel"/>
    <property type="match status" value="1"/>
</dbReference>
<dbReference type="Pfam" id="PF07715">
    <property type="entry name" value="Plug"/>
    <property type="match status" value="1"/>
</dbReference>
<gene>
    <name evidence="13" type="ORF">GM418_15435</name>
</gene>
<dbReference type="Pfam" id="PF13715">
    <property type="entry name" value="CarbopepD_reg_2"/>
    <property type="match status" value="1"/>
</dbReference>
<keyword evidence="4" id="KW-0406">Ion transport</keyword>
<evidence type="ECO:0000259" key="12">
    <source>
        <dbReference type="SMART" id="SM00965"/>
    </source>
</evidence>
<evidence type="ECO:0000256" key="4">
    <source>
        <dbReference type="ARBA" id="ARBA00022496"/>
    </source>
</evidence>
<dbReference type="Gene3D" id="3.55.50.30">
    <property type="match status" value="1"/>
</dbReference>
<evidence type="ECO:0000256" key="7">
    <source>
        <dbReference type="ARBA" id="ARBA00023077"/>
    </source>
</evidence>
<dbReference type="EMBL" id="CP046401">
    <property type="protein sequence ID" value="QGY45015.1"/>
    <property type="molecule type" value="Genomic_DNA"/>
</dbReference>
<dbReference type="Gene3D" id="2.40.170.20">
    <property type="entry name" value="TonB-dependent receptor, beta-barrel domain"/>
    <property type="match status" value="1"/>
</dbReference>
<evidence type="ECO:0000256" key="3">
    <source>
        <dbReference type="ARBA" id="ARBA00022452"/>
    </source>
</evidence>
<dbReference type="InterPro" id="IPR023997">
    <property type="entry name" value="TonB-dep_OMP_SusC/RagA_CS"/>
</dbReference>
<accession>A0A6I6JPW7</accession>